<dbReference type="RefSeq" id="WP_195172436.1">
    <property type="nucleotide sequence ID" value="NZ_CP062983.1"/>
</dbReference>
<dbReference type="Pfam" id="PF04493">
    <property type="entry name" value="Endonuclease_5"/>
    <property type="match status" value="1"/>
</dbReference>
<evidence type="ECO:0000256" key="6">
    <source>
        <dbReference type="HAMAP-Rule" id="MF_00801"/>
    </source>
</evidence>
<dbReference type="KEGG" id="pmet:G4Y79_08360"/>
<dbReference type="AlphaFoldDB" id="A0A7S8IGR3"/>
<evidence type="ECO:0000256" key="3">
    <source>
        <dbReference type="ARBA" id="ARBA00022722"/>
    </source>
</evidence>
<evidence type="ECO:0000256" key="4">
    <source>
        <dbReference type="ARBA" id="ARBA00022759"/>
    </source>
</evidence>
<evidence type="ECO:0000256" key="5">
    <source>
        <dbReference type="ARBA" id="ARBA00022801"/>
    </source>
</evidence>
<dbReference type="PANTHER" id="PTHR28511">
    <property type="entry name" value="ENDONUCLEASE V"/>
    <property type="match status" value="1"/>
</dbReference>
<organism evidence="7 8">
    <name type="scientific">Phototrophicus methaneseepsis</name>
    <dbReference type="NCBI Taxonomy" id="2710758"/>
    <lineage>
        <taxon>Bacteria</taxon>
        <taxon>Bacillati</taxon>
        <taxon>Chloroflexota</taxon>
        <taxon>Candidatus Thermofontia</taxon>
        <taxon>Phototrophicales</taxon>
        <taxon>Phototrophicaceae</taxon>
        <taxon>Phototrophicus</taxon>
    </lineage>
</organism>
<name>A0A7S8IGR3_9CHLR</name>
<dbReference type="NCBIfam" id="NF008629">
    <property type="entry name" value="PRK11617.1"/>
    <property type="match status" value="1"/>
</dbReference>
<keyword evidence="5 6" id="KW-0378">Hydrolase</keyword>
<dbReference type="CDD" id="cd06559">
    <property type="entry name" value="Endonuclease_V"/>
    <property type="match status" value="1"/>
</dbReference>
<feature type="site" description="Interaction with target DNA" evidence="6">
    <location>
        <position position="85"/>
    </location>
</feature>
<keyword evidence="8" id="KW-1185">Reference proteome</keyword>
<dbReference type="GO" id="GO:0003727">
    <property type="term" value="F:single-stranded RNA binding"/>
    <property type="evidence" value="ECO:0007669"/>
    <property type="project" value="TreeGrafter"/>
</dbReference>
<dbReference type="GO" id="GO:0043737">
    <property type="term" value="F:deoxyribonuclease V activity"/>
    <property type="evidence" value="ECO:0007669"/>
    <property type="project" value="UniProtKB-UniRule"/>
</dbReference>
<comment type="subcellular location">
    <subcellularLocation>
        <location evidence="1 6">Cytoplasm</location>
    </subcellularLocation>
</comment>
<keyword evidence="3 6" id="KW-0540">Nuclease</keyword>
<evidence type="ECO:0000313" key="7">
    <source>
        <dbReference type="EMBL" id="QPC84373.1"/>
    </source>
</evidence>
<evidence type="ECO:0000256" key="2">
    <source>
        <dbReference type="ARBA" id="ARBA00022490"/>
    </source>
</evidence>
<dbReference type="EMBL" id="CP062983">
    <property type="protein sequence ID" value="QPC84373.1"/>
    <property type="molecule type" value="Genomic_DNA"/>
</dbReference>
<evidence type="ECO:0000256" key="1">
    <source>
        <dbReference type="ARBA" id="ARBA00004496"/>
    </source>
</evidence>
<keyword evidence="6" id="KW-0479">Metal-binding</keyword>
<dbReference type="PANTHER" id="PTHR28511:SF1">
    <property type="entry name" value="ENDONUCLEASE V"/>
    <property type="match status" value="1"/>
</dbReference>
<keyword evidence="6" id="KW-0460">Magnesium</keyword>
<proteinExistence type="inferred from homology"/>
<dbReference type="EC" id="3.1.21.7" evidence="6"/>
<evidence type="ECO:0000313" key="8">
    <source>
        <dbReference type="Proteomes" id="UP000594468"/>
    </source>
</evidence>
<comment type="similarity">
    <text evidence="6">Belongs to the endonuclease V family.</text>
</comment>
<keyword evidence="6" id="KW-0234">DNA repair</keyword>
<keyword evidence="6" id="KW-0227">DNA damage</keyword>
<comment type="cofactor">
    <cofactor evidence="6">
        <name>Mg(2+)</name>
        <dbReference type="ChEBI" id="CHEBI:18420"/>
    </cofactor>
</comment>
<dbReference type="GO" id="GO:0005737">
    <property type="term" value="C:cytoplasm"/>
    <property type="evidence" value="ECO:0007669"/>
    <property type="project" value="UniProtKB-SubCell"/>
</dbReference>
<feature type="binding site" evidence="6">
    <location>
        <position position="49"/>
    </location>
    <ligand>
        <name>Mg(2+)</name>
        <dbReference type="ChEBI" id="CHEBI:18420"/>
    </ligand>
</feature>
<reference evidence="7 8" key="1">
    <citation type="submission" date="2020-02" db="EMBL/GenBank/DDBJ databases">
        <authorList>
            <person name="Zheng R.K."/>
            <person name="Sun C.M."/>
        </authorList>
    </citation>
    <scope>NUCLEOTIDE SEQUENCE [LARGE SCALE GENOMIC DNA]</scope>
    <source>
        <strain evidence="8">rifampicinis</strain>
    </source>
</reference>
<sequence length="224" mass="24681">MSYKKNIPEEVHPWHLPPKEAIALQNKLSSQLRDEPLSLDSVSHIAGVDVSVKNDVSQAAVVVLTFPEMEVVEVRRAKRPTDYPYVPGLLTFREGPVLLEAFQQLEIIPDVYLFDGMGRIHPRKMGIGAHMGLWLQAPTIGVGKSHLTGSYDEPGPEKGDMSPLTYKGEQLGVVLRTRTNVKPVYVSAGHRMDLPSAIALVLACTPKYRLPTPIRAAHNAAGEY</sequence>
<dbReference type="HAMAP" id="MF_00801">
    <property type="entry name" value="Endonuclease_5"/>
    <property type="match status" value="1"/>
</dbReference>
<comment type="catalytic activity">
    <reaction evidence="6">
        <text>Endonucleolytic cleavage at apurinic or apyrimidinic sites to products with a 5'-phosphate.</text>
        <dbReference type="EC" id="3.1.21.7"/>
    </reaction>
</comment>
<dbReference type="Gene3D" id="3.30.2170.10">
    <property type="entry name" value="archaeoglobus fulgidus dsm 4304 superfamily"/>
    <property type="match status" value="1"/>
</dbReference>
<keyword evidence="2 6" id="KW-0963">Cytoplasm</keyword>
<dbReference type="GO" id="GO:0006281">
    <property type="term" value="P:DNA repair"/>
    <property type="evidence" value="ECO:0007669"/>
    <property type="project" value="UniProtKB-UniRule"/>
</dbReference>
<accession>A0A7S8IGR3</accession>
<gene>
    <name evidence="6" type="primary">nfi</name>
    <name evidence="7" type="ORF">G4Y79_08360</name>
</gene>
<feature type="binding site" evidence="6">
    <location>
        <position position="115"/>
    </location>
    <ligand>
        <name>Mg(2+)</name>
        <dbReference type="ChEBI" id="CHEBI:18420"/>
    </ligand>
</feature>
<dbReference type="GO" id="GO:0000287">
    <property type="term" value="F:magnesium ion binding"/>
    <property type="evidence" value="ECO:0007669"/>
    <property type="project" value="UniProtKB-UniRule"/>
</dbReference>
<protein>
    <recommendedName>
        <fullName evidence="6">Endonuclease V</fullName>
        <ecNumber evidence="6">3.1.21.7</ecNumber>
    </recommendedName>
    <alternativeName>
        <fullName evidence="6">Deoxyinosine 3'endonuclease</fullName>
    </alternativeName>
    <alternativeName>
        <fullName evidence="6">Deoxyribonuclease V</fullName>
        <shortName evidence="6">DNase V</shortName>
    </alternativeName>
</protein>
<keyword evidence="4 6" id="KW-0255">Endonuclease</keyword>
<dbReference type="Proteomes" id="UP000594468">
    <property type="component" value="Chromosome"/>
</dbReference>
<dbReference type="InterPro" id="IPR007581">
    <property type="entry name" value="Endonuclease-V"/>
</dbReference>
<dbReference type="GO" id="GO:0016891">
    <property type="term" value="F:RNA endonuclease activity producing 5'-phosphomonoesters, hydrolytic mechanism"/>
    <property type="evidence" value="ECO:0007669"/>
    <property type="project" value="TreeGrafter"/>
</dbReference>
<comment type="function">
    <text evidence="6">DNA repair enzyme involved in the repair of deaminated bases. Selectively cleaves double-stranded DNA at the second phosphodiester bond 3' to a deoxyinosine leaving behind the intact lesion on the nicked DNA.</text>
</comment>